<dbReference type="AlphaFoldDB" id="A0A0F8DZC3"/>
<dbReference type="Proteomes" id="UP000034142">
    <property type="component" value="Unassembled WGS sequence"/>
</dbReference>
<evidence type="ECO:0000313" key="2">
    <source>
        <dbReference type="Proteomes" id="UP000034142"/>
    </source>
</evidence>
<proteinExistence type="predicted"/>
<gene>
    <name evidence="1" type="ORF">DU31_12215</name>
</gene>
<accession>A0A0F8DZC3</accession>
<evidence type="ECO:0000313" key="1">
    <source>
        <dbReference type="EMBL" id="KKG01145.1"/>
    </source>
</evidence>
<dbReference type="PATRIC" id="fig|2209.58.peg.2650"/>
<comment type="caution">
    <text evidence="1">The sequence shown here is derived from an EMBL/GenBank/DDBJ whole genome shotgun (WGS) entry which is preliminary data.</text>
</comment>
<organism evidence="1 2">
    <name type="scientific">Methanosarcina mazei</name>
    <name type="common">Methanosarcina frisia</name>
    <dbReference type="NCBI Taxonomy" id="2209"/>
    <lineage>
        <taxon>Archaea</taxon>
        <taxon>Methanobacteriati</taxon>
        <taxon>Methanobacteriota</taxon>
        <taxon>Stenosarchaea group</taxon>
        <taxon>Methanomicrobia</taxon>
        <taxon>Methanosarcinales</taxon>
        <taxon>Methanosarcinaceae</taxon>
        <taxon>Methanosarcina</taxon>
    </lineage>
</organism>
<sequence length="64" mass="7530">MCIRDSPFPLPVYSPSCLFPELPVFISFLYQFIEIININSKLKINTEFNSKKPEGEFRNWETIS</sequence>
<dbReference type="EMBL" id="JJOR01000135">
    <property type="protein sequence ID" value="KKG01145.1"/>
    <property type="molecule type" value="Genomic_DNA"/>
</dbReference>
<reference evidence="1 2" key="1">
    <citation type="journal article" date="2015" name="ISME J.">
        <title>Genomic and phenotypic differentiation among Methanosarcina mazei populations from Columbia River sediment.</title>
        <authorList>
            <person name="Youngblut N.D."/>
            <person name="Wirth J.S."/>
            <person name="Henriksen J.R."/>
            <person name="Smith M."/>
            <person name="Simon H."/>
            <person name="Metcalf W.W."/>
            <person name="Whitaker R.J."/>
        </authorList>
    </citation>
    <scope>NUCLEOTIDE SEQUENCE [LARGE SCALE GENOMIC DNA]</scope>
    <source>
        <strain evidence="1 2">2.F.A.2.3</strain>
    </source>
</reference>
<protein>
    <submittedName>
        <fullName evidence="1">Uncharacterized protein</fullName>
    </submittedName>
</protein>
<name>A0A0F8DZC3_METMZ</name>